<feature type="chain" id="PRO_5043874401" description="RxLR effector protein" evidence="2">
    <location>
        <begin position="21"/>
        <end position="141"/>
    </location>
</feature>
<evidence type="ECO:0008006" key="5">
    <source>
        <dbReference type="Google" id="ProtNLM"/>
    </source>
</evidence>
<keyword evidence="2" id="KW-0732">Signal</keyword>
<accession>A0AAU9L6D1</accession>
<gene>
    <name evidence="3" type="ORF">PBS003_LOCUS5974</name>
</gene>
<organism evidence="3 4">
    <name type="scientific">Peronospora belbahrii</name>
    <dbReference type="NCBI Taxonomy" id="622444"/>
    <lineage>
        <taxon>Eukaryota</taxon>
        <taxon>Sar</taxon>
        <taxon>Stramenopiles</taxon>
        <taxon>Oomycota</taxon>
        <taxon>Peronosporomycetes</taxon>
        <taxon>Peronosporales</taxon>
        <taxon>Peronosporaceae</taxon>
        <taxon>Peronospora</taxon>
    </lineage>
</organism>
<name>A0AAU9L6D1_9STRA</name>
<protein>
    <recommendedName>
        <fullName evidence="5">RxLR effector protein</fullName>
    </recommendedName>
</protein>
<evidence type="ECO:0000313" key="4">
    <source>
        <dbReference type="Proteomes" id="UP001160483"/>
    </source>
</evidence>
<proteinExistence type="predicted"/>
<feature type="region of interest" description="Disordered" evidence="1">
    <location>
        <begin position="60"/>
        <end position="141"/>
    </location>
</feature>
<feature type="signal peptide" evidence="2">
    <location>
        <begin position="1"/>
        <end position="20"/>
    </location>
</feature>
<reference evidence="3" key="1">
    <citation type="submission" date="2021-11" db="EMBL/GenBank/DDBJ databases">
        <authorList>
            <person name="Islam A."/>
            <person name="Islam S."/>
            <person name="Flora M.S."/>
            <person name="Rahman M."/>
            <person name="Ziaur R.M."/>
            <person name="Epstein J.H."/>
            <person name="Hassan M."/>
            <person name="Klassen M."/>
            <person name="Woodard K."/>
            <person name="Webb A."/>
            <person name="Webby R.J."/>
            <person name="El Zowalaty M.E."/>
        </authorList>
    </citation>
    <scope>NUCLEOTIDE SEQUENCE</scope>
    <source>
        <strain evidence="3">Pbs3</strain>
    </source>
</reference>
<dbReference type="EMBL" id="CAKKTJ010000298">
    <property type="protein sequence ID" value="CAH0479326.1"/>
    <property type="molecule type" value="Genomic_DNA"/>
</dbReference>
<feature type="compositionally biased region" description="Basic residues" evidence="1">
    <location>
        <begin position="117"/>
        <end position="127"/>
    </location>
</feature>
<evidence type="ECO:0000313" key="3">
    <source>
        <dbReference type="EMBL" id="CAH0479326.1"/>
    </source>
</evidence>
<dbReference type="Proteomes" id="UP001160483">
    <property type="component" value="Unassembled WGS sequence"/>
</dbReference>
<sequence length="141" mass="16088">MRFYYIALAVASALCTSTDGFEAGSYSAGQASLRTAQQEDDIGMSRFLIGESANVVSEDRRIDSEYGDEVDENGYEERSSKNKKKGKNKFSRFTSLIGKKKHKKEEDSGSGSSEEHHRRHRRKHRRTIVTMVFFSKTPLRR</sequence>
<evidence type="ECO:0000256" key="2">
    <source>
        <dbReference type="SAM" id="SignalP"/>
    </source>
</evidence>
<comment type="caution">
    <text evidence="3">The sequence shown here is derived from an EMBL/GenBank/DDBJ whole genome shotgun (WGS) entry which is preliminary data.</text>
</comment>
<dbReference type="AlphaFoldDB" id="A0AAU9L6D1"/>
<evidence type="ECO:0000256" key="1">
    <source>
        <dbReference type="SAM" id="MobiDB-lite"/>
    </source>
</evidence>
<feature type="compositionally biased region" description="Basic residues" evidence="1">
    <location>
        <begin position="81"/>
        <end position="90"/>
    </location>
</feature>
<feature type="compositionally biased region" description="Acidic residues" evidence="1">
    <location>
        <begin position="65"/>
        <end position="74"/>
    </location>
</feature>